<dbReference type="STRING" id="35525.A0A0P5UVR0"/>
<comment type="caution">
    <text evidence="1">The sequence shown here is derived from an EMBL/GenBank/DDBJ whole genome shotgun (WGS) entry which is preliminary data.</text>
</comment>
<gene>
    <name evidence="1" type="ORF">APZ42_033091</name>
</gene>
<reference evidence="1 2" key="1">
    <citation type="submission" date="2016-03" db="EMBL/GenBank/DDBJ databases">
        <title>EvidentialGene: Evidence-directed Construction of Genes on Genomes.</title>
        <authorList>
            <person name="Gilbert D.G."/>
            <person name="Choi J.-H."/>
            <person name="Mockaitis K."/>
            <person name="Colbourne J."/>
            <person name="Pfrender M."/>
        </authorList>
    </citation>
    <scope>NUCLEOTIDE SEQUENCE [LARGE SCALE GENOMIC DNA]</scope>
    <source>
        <strain evidence="1 2">Xinb3</strain>
        <tissue evidence="1">Complete organism</tissue>
    </source>
</reference>
<evidence type="ECO:0000313" key="1">
    <source>
        <dbReference type="EMBL" id="KZS04019.1"/>
    </source>
</evidence>
<protein>
    <submittedName>
        <fullName evidence="1">COMM domain-containing protein 4</fullName>
    </submittedName>
</protein>
<organism evidence="1 2">
    <name type="scientific">Daphnia magna</name>
    <dbReference type="NCBI Taxonomy" id="35525"/>
    <lineage>
        <taxon>Eukaryota</taxon>
        <taxon>Metazoa</taxon>
        <taxon>Ecdysozoa</taxon>
        <taxon>Arthropoda</taxon>
        <taxon>Crustacea</taxon>
        <taxon>Branchiopoda</taxon>
        <taxon>Diplostraca</taxon>
        <taxon>Cladocera</taxon>
        <taxon>Anomopoda</taxon>
        <taxon>Daphniidae</taxon>
        <taxon>Daphnia</taxon>
    </lineage>
</organism>
<dbReference type="InterPro" id="IPR047155">
    <property type="entry name" value="COMMD4/6/7/8"/>
</dbReference>
<dbReference type="OrthoDB" id="284322at2759"/>
<dbReference type="PANTHER" id="PTHR16231">
    <property type="entry name" value="COMM DOMAIN-CONTAINING PROTEIN 4-8 FAMILY MEMBER"/>
    <property type="match status" value="1"/>
</dbReference>
<proteinExistence type="predicted"/>
<dbReference type="EMBL" id="LRGB01003146">
    <property type="protein sequence ID" value="KZS04019.1"/>
    <property type="molecule type" value="Genomic_DNA"/>
</dbReference>
<keyword evidence="2" id="KW-1185">Reference proteome</keyword>
<accession>A0A0P5UVR0</accession>
<dbReference type="Proteomes" id="UP000076858">
    <property type="component" value="Unassembled WGS sequence"/>
</dbReference>
<name>A0A0P5UVR0_9CRUS</name>
<sequence>MKFRFCGDQDCPDWFLTQMATLSRLSSVKAKLLTQHVARHLTGEAIDLEKSNSLLADSKLPESDVRSLLGSIQFVLTSASRFSTGEDHLRAELQQVGLPREHATALAKVHHDYADSIRKHLIRDSLMRNKLEDVSWRKIDGSQLIELTLQINEGLTSKNSGVSMTVDPAKLQNLLYDMEKVRSLIAKHGLATNVETQGDI</sequence>
<dbReference type="PANTHER" id="PTHR16231:SF4">
    <property type="entry name" value="COMM DOMAIN-CONTAINING PROTEIN 4"/>
    <property type="match status" value="1"/>
</dbReference>
<dbReference type="AlphaFoldDB" id="A0A0P5UVR0"/>
<evidence type="ECO:0000313" key="2">
    <source>
        <dbReference type="Proteomes" id="UP000076858"/>
    </source>
</evidence>
<dbReference type="Pfam" id="PF21672">
    <property type="entry name" value="COMM_HN"/>
    <property type="match status" value="1"/>
</dbReference>